<name>A0ABR4JBS4_9EURO</name>
<dbReference type="InterPro" id="IPR039603">
    <property type="entry name" value="Ribosomal_mS41"/>
</dbReference>
<feature type="domain" description="Small ribosomal subunit protein mS41 SAM" evidence="6">
    <location>
        <begin position="48"/>
        <end position="104"/>
    </location>
</feature>
<comment type="similarity">
    <text evidence="2">Belongs to the mitochondrion-specific ribosomal protein mS41 family.</text>
</comment>
<dbReference type="Proteomes" id="UP001610446">
    <property type="component" value="Unassembled WGS sequence"/>
</dbReference>
<accession>A0ABR4JBS4</accession>
<evidence type="ECO:0000256" key="5">
    <source>
        <dbReference type="SAM" id="MobiDB-lite"/>
    </source>
</evidence>
<comment type="caution">
    <text evidence="7">The sequence shown here is derived from an EMBL/GenBank/DDBJ whole genome shotgun (WGS) entry which is preliminary data.</text>
</comment>
<reference evidence="7 8" key="1">
    <citation type="submission" date="2024-07" db="EMBL/GenBank/DDBJ databases">
        <title>Section-level genome sequencing and comparative genomics of Aspergillus sections Usti and Cavernicolus.</title>
        <authorList>
            <consortium name="Lawrence Berkeley National Laboratory"/>
            <person name="Nybo J.L."/>
            <person name="Vesth T.C."/>
            <person name="Theobald S."/>
            <person name="Frisvad J.C."/>
            <person name="Larsen T.O."/>
            <person name="Kjaerboelling I."/>
            <person name="Rothschild-Mancinelli K."/>
            <person name="Lyhne E.K."/>
            <person name="Kogle M.E."/>
            <person name="Barry K."/>
            <person name="Clum A."/>
            <person name="Na H."/>
            <person name="Ledsgaard L."/>
            <person name="Lin J."/>
            <person name="Lipzen A."/>
            <person name="Kuo A."/>
            <person name="Riley R."/>
            <person name="Mondo S."/>
            <person name="Labutti K."/>
            <person name="Haridas S."/>
            <person name="Pangalinan J."/>
            <person name="Salamov A.A."/>
            <person name="Simmons B.A."/>
            <person name="Magnuson J.K."/>
            <person name="Chen J."/>
            <person name="Drula E."/>
            <person name="Henrissat B."/>
            <person name="Wiebenga A."/>
            <person name="Lubbers R.J."/>
            <person name="Gomes A.C."/>
            <person name="Makela M.R."/>
            <person name="Stajich J."/>
            <person name="Grigoriev I.V."/>
            <person name="Mortensen U.H."/>
            <person name="De Vries R.P."/>
            <person name="Baker S.E."/>
            <person name="Andersen M.R."/>
        </authorList>
    </citation>
    <scope>NUCLEOTIDE SEQUENCE [LARGE SCALE GENOMIC DNA]</scope>
    <source>
        <strain evidence="7 8">CBS 123904</strain>
    </source>
</reference>
<dbReference type="PANTHER" id="PTHR28235:SF1">
    <property type="entry name" value="SMALL RIBOSOMAL SUBUNIT PROTEIN MS41"/>
    <property type="match status" value="1"/>
</dbReference>
<dbReference type="EMBL" id="JBFXLU010000159">
    <property type="protein sequence ID" value="KAL2837513.1"/>
    <property type="molecule type" value="Genomic_DNA"/>
</dbReference>
<feature type="region of interest" description="Disordered" evidence="5">
    <location>
        <begin position="209"/>
        <end position="238"/>
    </location>
</feature>
<dbReference type="Pfam" id="PF09597">
    <property type="entry name" value="SAM_Ribosomal_mS41"/>
    <property type="match status" value="1"/>
</dbReference>
<evidence type="ECO:0000313" key="7">
    <source>
        <dbReference type="EMBL" id="KAL2837513.1"/>
    </source>
</evidence>
<dbReference type="InterPro" id="IPR019083">
    <property type="entry name" value="SAM_Ribosomal_mS41"/>
</dbReference>
<evidence type="ECO:0000259" key="6">
    <source>
        <dbReference type="SMART" id="SM01238"/>
    </source>
</evidence>
<dbReference type="PANTHER" id="PTHR28235">
    <property type="entry name" value="PROTEIN FYV4, MITOCHONDRIAL"/>
    <property type="match status" value="1"/>
</dbReference>
<evidence type="ECO:0000256" key="4">
    <source>
        <dbReference type="ARBA" id="ARBA00035129"/>
    </source>
</evidence>
<gene>
    <name evidence="7" type="ORF">BJY01DRAFT_220875</name>
</gene>
<evidence type="ECO:0000256" key="2">
    <source>
        <dbReference type="ARBA" id="ARBA00010492"/>
    </source>
</evidence>
<proteinExistence type="inferred from homology"/>
<dbReference type="SMART" id="SM01238">
    <property type="entry name" value="IGR"/>
    <property type="match status" value="1"/>
</dbReference>
<evidence type="ECO:0000256" key="3">
    <source>
        <dbReference type="ARBA" id="ARBA00023128"/>
    </source>
</evidence>
<sequence length="238" mass="26892">MALRNPFSSISITWAIKPFQLTRQCVRTAHYKSGRPPVPSPTPFVPDVPTFLTLIGRDMSKHTEKIPSWETLFTSSSTELNELGIDRPRDRRYLLRKLWQFRRGKYGPGGDLEHVVGGAAQLRVVEVPVTGKDKKEAYSANLTPGMRRVVVNLAPGATEYIHNPSKPLKKFANMKIYDGMKIKGQYLKPLKGSKATAAIIKVEEGMWEDKRGHKVDGGERRQAEVRAKKRAEERKKQA</sequence>
<protein>
    <recommendedName>
        <fullName evidence="4">Small ribosomal subunit protein mS41</fullName>
    </recommendedName>
</protein>
<evidence type="ECO:0000256" key="1">
    <source>
        <dbReference type="ARBA" id="ARBA00004173"/>
    </source>
</evidence>
<evidence type="ECO:0000313" key="8">
    <source>
        <dbReference type="Proteomes" id="UP001610446"/>
    </source>
</evidence>
<comment type="subcellular location">
    <subcellularLocation>
        <location evidence="1">Mitochondrion</location>
    </subcellularLocation>
</comment>
<keyword evidence="8" id="KW-1185">Reference proteome</keyword>
<keyword evidence="3" id="KW-0496">Mitochondrion</keyword>
<organism evidence="7 8">
    <name type="scientific">Aspergillus pseudoustus</name>
    <dbReference type="NCBI Taxonomy" id="1810923"/>
    <lineage>
        <taxon>Eukaryota</taxon>
        <taxon>Fungi</taxon>
        <taxon>Dikarya</taxon>
        <taxon>Ascomycota</taxon>
        <taxon>Pezizomycotina</taxon>
        <taxon>Eurotiomycetes</taxon>
        <taxon>Eurotiomycetidae</taxon>
        <taxon>Eurotiales</taxon>
        <taxon>Aspergillaceae</taxon>
        <taxon>Aspergillus</taxon>
        <taxon>Aspergillus subgen. Nidulantes</taxon>
    </lineage>
</organism>